<proteinExistence type="predicted"/>
<evidence type="ECO:0000313" key="2">
    <source>
        <dbReference type="EMBL" id="MFD1799703.1"/>
    </source>
</evidence>
<comment type="caution">
    <text evidence="2">The sequence shown here is derived from an EMBL/GenBank/DDBJ whole genome shotgun (WGS) entry which is preliminary data.</text>
</comment>
<feature type="domain" description="IrrE N-terminal-like" evidence="1">
    <location>
        <begin position="25"/>
        <end position="89"/>
    </location>
</feature>
<dbReference type="InterPro" id="IPR010359">
    <property type="entry name" value="IrrE_HExxH"/>
</dbReference>
<name>A0ABW4NNJ5_9LACT</name>
<dbReference type="Proteomes" id="UP001597285">
    <property type="component" value="Unassembled WGS sequence"/>
</dbReference>
<organism evidence="2 3">
    <name type="scientific">Carnobacterium antarcticum</name>
    <dbReference type="NCBI Taxonomy" id="2126436"/>
    <lineage>
        <taxon>Bacteria</taxon>
        <taxon>Bacillati</taxon>
        <taxon>Bacillota</taxon>
        <taxon>Bacilli</taxon>
        <taxon>Lactobacillales</taxon>
        <taxon>Carnobacteriaceae</taxon>
        <taxon>Carnobacterium</taxon>
    </lineage>
</organism>
<gene>
    <name evidence="2" type="ORF">ACFSBK_07535</name>
</gene>
<dbReference type="RefSeq" id="WP_058918128.1">
    <property type="nucleotide sequence ID" value="NZ_JBHSQC010000025.1"/>
</dbReference>
<accession>A0ABW4NNJ5</accession>
<evidence type="ECO:0000259" key="1">
    <source>
        <dbReference type="Pfam" id="PF06114"/>
    </source>
</evidence>
<sequence length="114" mass="13417">MDIMFDLLEENGIELVLINLEKNGYYNPVLKTMFVNQALDEEDQKEVILHELGHALNHNDISVLYDQPVFKFKMENEATSFMMNHLIKEYDGHFNYSDVLENYNLGLGWECKLK</sequence>
<reference evidence="3" key="1">
    <citation type="journal article" date="2019" name="Int. J. Syst. Evol. Microbiol.">
        <title>The Global Catalogue of Microorganisms (GCM) 10K type strain sequencing project: providing services to taxonomists for standard genome sequencing and annotation.</title>
        <authorList>
            <consortium name="The Broad Institute Genomics Platform"/>
            <consortium name="The Broad Institute Genome Sequencing Center for Infectious Disease"/>
            <person name="Wu L."/>
            <person name="Ma J."/>
        </authorList>
    </citation>
    <scope>NUCLEOTIDE SEQUENCE [LARGE SCALE GENOMIC DNA]</scope>
    <source>
        <strain evidence="3">KCTC 42143</strain>
    </source>
</reference>
<protein>
    <submittedName>
        <fullName evidence="2">ImmA/IrrE family metallo-endopeptidase</fullName>
    </submittedName>
</protein>
<dbReference type="Pfam" id="PF06114">
    <property type="entry name" value="Peptidase_M78"/>
    <property type="match status" value="1"/>
</dbReference>
<keyword evidence="3" id="KW-1185">Reference proteome</keyword>
<evidence type="ECO:0000313" key="3">
    <source>
        <dbReference type="Proteomes" id="UP001597285"/>
    </source>
</evidence>
<dbReference type="EMBL" id="JBHUFF010000013">
    <property type="protein sequence ID" value="MFD1799703.1"/>
    <property type="molecule type" value="Genomic_DNA"/>
</dbReference>
<dbReference type="Gene3D" id="1.10.10.2910">
    <property type="match status" value="1"/>
</dbReference>